<dbReference type="EMBL" id="CP016199">
    <property type="protein sequence ID" value="ASS38173.1"/>
    <property type="molecule type" value="Genomic_DNA"/>
</dbReference>
<feature type="domain" description="4Fe-4S ferredoxin-type" evidence="10">
    <location>
        <begin position="44"/>
        <end position="73"/>
    </location>
</feature>
<reference evidence="13" key="1">
    <citation type="submission" date="2016-05" db="EMBL/GenBank/DDBJ databases">
        <authorList>
            <person name="Holder M.E."/>
            <person name="Ajami N.J."/>
            <person name="Petrosino J.F."/>
        </authorList>
    </citation>
    <scope>NUCLEOTIDE SEQUENCE [LARGE SCALE GENOMIC DNA]</scope>
    <source>
        <strain evidence="13">ATCC 700696</strain>
    </source>
</reference>
<dbReference type="PIRSF" id="PIRSF000371">
    <property type="entry name" value="PFL_act_enz"/>
    <property type="match status" value="1"/>
</dbReference>
<dbReference type="InterPro" id="IPR012839">
    <property type="entry name" value="Organic_radical_activase"/>
</dbReference>
<dbReference type="PROSITE" id="PS00198">
    <property type="entry name" value="4FE4S_FER_1"/>
    <property type="match status" value="1"/>
</dbReference>
<dbReference type="PROSITE" id="PS51379">
    <property type="entry name" value="4FE4S_FER_2"/>
    <property type="match status" value="2"/>
</dbReference>
<feature type="domain" description="4Fe-4S ferredoxin-type" evidence="10">
    <location>
        <begin position="74"/>
        <end position="102"/>
    </location>
</feature>
<evidence type="ECO:0000256" key="1">
    <source>
        <dbReference type="ARBA" id="ARBA00001966"/>
    </source>
</evidence>
<dbReference type="RefSeq" id="WP_094234413.1">
    <property type="nucleotide sequence ID" value="NZ_CP016199.1"/>
</dbReference>
<evidence type="ECO:0000256" key="4">
    <source>
        <dbReference type="ARBA" id="ARBA00022691"/>
    </source>
</evidence>
<feature type="domain" description="Radical SAM core" evidence="11">
    <location>
        <begin position="13"/>
        <end position="292"/>
    </location>
</feature>
<dbReference type="SUPFAM" id="SSF54862">
    <property type="entry name" value="4Fe-4S ferredoxins"/>
    <property type="match status" value="1"/>
</dbReference>
<comment type="catalytic activity">
    <reaction evidence="9">
        <text>glycyl-[protein] + reduced [flavodoxin] + S-adenosyl-L-methionine = glycin-2-yl radical-[protein] + semiquinone [flavodoxin] + 5'-deoxyadenosine + L-methionine + H(+)</text>
        <dbReference type="Rhea" id="RHEA:61976"/>
        <dbReference type="Rhea" id="RHEA-COMP:10622"/>
        <dbReference type="Rhea" id="RHEA-COMP:14480"/>
        <dbReference type="Rhea" id="RHEA-COMP:15993"/>
        <dbReference type="Rhea" id="RHEA-COMP:15994"/>
        <dbReference type="ChEBI" id="CHEBI:15378"/>
        <dbReference type="ChEBI" id="CHEBI:17319"/>
        <dbReference type="ChEBI" id="CHEBI:29947"/>
        <dbReference type="ChEBI" id="CHEBI:32722"/>
        <dbReference type="ChEBI" id="CHEBI:57618"/>
        <dbReference type="ChEBI" id="CHEBI:57844"/>
        <dbReference type="ChEBI" id="CHEBI:59789"/>
        <dbReference type="ChEBI" id="CHEBI:140311"/>
    </reaction>
</comment>
<dbReference type="PANTHER" id="PTHR30352:SF4">
    <property type="entry name" value="PYRUVATE FORMATE-LYASE 2-ACTIVATING ENZYME"/>
    <property type="match status" value="1"/>
</dbReference>
<keyword evidence="3" id="KW-0004">4Fe-4S</keyword>
<dbReference type="InterPro" id="IPR040074">
    <property type="entry name" value="BssD/PflA/YjjW"/>
</dbReference>
<keyword evidence="13" id="KW-1185">Reference proteome</keyword>
<comment type="cofactor">
    <cofactor evidence="1">
        <name>[4Fe-4S] cluster</name>
        <dbReference type="ChEBI" id="CHEBI:49883"/>
    </cofactor>
</comment>
<proteinExistence type="inferred from homology"/>
<keyword evidence="5" id="KW-0479">Metal-binding</keyword>
<dbReference type="InterPro" id="IPR001989">
    <property type="entry name" value="Radical_activat_CS"/>
</dbReference>
<organism evidence="12 13">
    <name type="scientific">Mogibacterium pumilum</name>
    <dbReference type="NCBI Taxonomy" id="86332"/>
    <lineage>
        <taxon>Bacteria</taxon>
        <taxon>Bacillati</taxon>
        <taxon>Bacillota</taxon>
        <taxon>Clostridia</taxon>
        <taxon>Peptostreptococcales</taxon>
        <taxon>Anaerovoracaceae</taxon>
        <taxon>Mogibacterium</taxon>
    </lineage>
</organism>
<dbReference type="GO" id="GO:0051539">
    <property type="term" value="F:4 iron, 4 sulfur cluster binding"/>
    <property type="evidence" value="ECO:0007669"/>
    <property type="project" value="UniProtKB-KW"/>
</dbReference>
<evidence type="ECO:0000256" key="9">
    <source>
        <dbReference type="ARBA" id="ARBA00047365"/>
    </source>
</evidence>
<dbReference type="SFLD" id="SFLDG01118">
    <property type="entry name" value="activating_enzymes__group_2"/>
    <property type="match status" value="1"/>
</dbReference>
<evidence type="ECO:0000256" key="2">
    <source>
        <dbReference type="ARBA" id="ARBA00009777"/>
    </source>
</evidence>
<dbReference type="Gene3D" id="3.20.20.70">
    <property type="entry name" value="Aldolase class I"/>
    <property type="match status" value="1"/>
</dbReference>
<keyword evidence="8" id="KW-0411">Iron-sulfur</keyword>
<evidence type="ECO:0000256" key="6">
    <source>
        <dbReference type="ARBA" id="ARBA00023002"/>
    </source>
</evidence>
<dbReference type="InterPro" id="IPR050014">
    <property type="entry name" value="T4HPD_activ_SAM"/>
</dbReference>
<evidence type="ECO:0000256" key="5">
    <source>
        <dbReference type="ARBA" id="ARBA00022723"/>
    </source>
</evidence>
<dbReference type="InterPro" id="IPR017896">
    <property type="entry name" value="4Fe4S_Fe-S-bd"/>
</dbReference>
<dbReference type="Proteomes" id="UP000214689">
    <property type="component" value="Chromosome"/>
</dbReference>
<comment type="similarity">
    <text evidence="2">Belongs to the organic radical-activating enzymes family.</text>
</comment>
<evidence type="ECO:0000256" key="7">
    <source>
        <dbReference type="ARBA" id="ARBA00023004"/>
    </source>
</evidence>
<dbReference type="SFLD" id="SFLDG01066">
    <property type="entry name" value="organic_radical-activating_enz"/>
    <property type="match status" value="1"/>
</dbReference>
<dbReference type="GO" id="GO:0046872">
    <property type="term" value="F:metal ion binding"/>
    <property type="evidence" value="ECO:0007669"/>
    <property type="project" value="UniProtKB-KW"/>
</dbReference>
<keyword evidence="7" id="KW-0408">Iron</keyword>
<dbReference type="NCBIfam" id="TIGR02494">
    <property type="entry name" value="PFLE_PFLC"/>
    <property type="match status" value="1"/>
</dbReference>
<dbReference type="InterPro" id="IPR017900">
    <property type="entry name" value="4Fe4S_Fe_S_CS"/>
</dbReference>
<gene>
    <name evidence="12" type="ORF">AXF17_06985</name>
</gene>
<dbReference type="Pfam" id="PF00037">
    <property type="entry name" value="Fer4"/>
    <property type="match status" value="1"/>
</dbReference>
<accession>A0A223AT76</accession>
<dbReference type="GO" id="GO:0043364">
    <property type="term" value="F:glycyl-radical enzyme activating activity"/>
    <property type="evidence" value="ECO:0007669"/>
    <property type="project" value="InterPro"/>
</dbReference>
<dbReference type="PANTHER" id="PTHR30352">
    <property type="entry name" value="PYRUVATE FORMATE-LYASE-ACTIVATING ENZYME"/>
    <property type="match status" value="1"/>
</dbReference>
<protein>
    <submittedName>
        <fullName evidence="12">Radical SAM protein</fullName>
    </submittedName>
</protein>
<dbReference type="InterPro" id="IPR013785">
    <property type="entry name" value="Aldolase_TIM"/>
</dbReference>
<evidence type="ECO:0000259" key="11">
    <source>
        <dbReference type="PROSITE" id="PS51918"/>
    </source>
</evidence>
<sequence length="302" mass="33929">MKAITNIQKFSIHDGDGIRTTVFFKGCPLHCTWCHNPETQCYNPEVEFDSEKCVGCGSCISVCHTGAISIVNGKAFTDANKCDRCDKCSKMCPNSARKVMGKDYEPKALVKELMKDLMFYEESGGGVTLSGGEVMMMDIDYLLSIAKELKRNGISLFIDTCGYVPYERLSKILPYTDTFLYDLKCMDDELHKKYTGVSNERILDNLARLSKDGARIYIRIPVIKEVNGNEKNMQDTIKFLQDNGIHPAKINLLPYHDAGVPKYSKIGMVYEGNELHAPFKEEMDKFAELFIKAGFVNTKIGG</sequence>
<keyword evidence="6" id="KW-0560">Oxidoreductase</keyword>
<dbReference type="Pfam" id="PF04055">
    <property type="entry name" value="Radical_SAM"/>
    <property type="match status" value="1"/>
</dbReference>
<dbReference type="InterPro" id="IPR007197">
    <property type="entry name" value="rSAM"/>
</dbReference>
<dbReference type="NCBIfam" id="NF043069">
    <property type="entry name" value="T4HPD_activ_SAM"/>
    <property type="match status" value="1"/>
</dbReference>
<evidence type="ECO:0000313" key="12">
    <source>
        <dbReference type="EMBL" id="ASS38173.1"/>
    </source>
</evidence>
<dbReference type="AlphaFoldDB" id="A0A223AT76"/>
<evidence type="ECO:0000256" key="3">
    <source>
        <dbReference type="ARBA" id="ARBA00022485"/>
    </source>
</evidence>
<dbReference type="InterPro" id="IPR058240">
    <property type="entry name" value="rSAM_sf"/>
</dbReference>
<dbReference type="InterPro" id="IPR034457">
    <property type="entry name" value="Organic_radical-activating"/>
</dbReference>
<dbReference type="SUPFAM" id="SSF102114">
    <property type="entry name" value="Radical SAM enzymes"/>
    <property type="match status" value="1"/>
</dbReference>
<evidence type="ECO:0000259" key="10">
    <source>
        <dbReference type="PROSITE" id="PS51379"/>
    </source>
</evidence>
<dbReference type="OrthoDB" id="9782387at2"/>
<dbReference type="Gene3D" id="3.30.70.20">
    <property type="match status" value="1"/>
</dbReference>
<dbReference type="PROSITE" id="PS01087">
    <property type="entry name" value="RADICAL_ACTIVATING"/>
    <property type="match status" value="1"/>
</dbReference>
<keyword evidence="4" id="KW-0949">S-adenosyl-L-methionine</keyword>
<dbReference type="PROSITE" id="PS51918">
    <property type="entry name" value="RADICAL_SAM"/>
    <property type="match status" value="1"/>
</dbReference>
<dbReference type="SFLD" id="SFLDS00029">
    <property type="entry name" value="Radical_SAM"/>
    <property type="match status" value="1"/>
</dbReference>
<evidence type="ECO:0000256" key="8">
    <source>
        <dbReference type="ARBA" id="ARBA00023014"/>
    </source>
</evidence>
<name>A0A223AT76_9FIRM</name>
<evidence type="ECO:0000313" key="13">
    <source>
        <dbReference type="Proteomes" id="UP000214689"/>
    </source>
</evidence>